<dbReference type="GeneTree" id="ENSGT00390000001735"/>
<reference evidence="7" key="2">
    <citation type="submission" date="2025-08" db="UniProtKB">
        <authorList>
            <consortium name="Ensembl"/>
        </authorList>
    </citation>
    <scope>IDENTIFICATION</scope>
    <source>
        <strain evidence="7">breed Abyssinian</strain>
    </source>
</reference>
<evidence type="ECO:0000256" key="1">
    <source>
        <dbReference type="ARBA" id="ARBA00000423"/>
    </source>
</evidence>
<gene>
    <name evidence="7" type="primary">BLMH</name>
</gene>
<dbReference type="InterPro" id="IPR004134">
    <property type="entry name" value="Peptidase_C1B"/>
</dbReference>
<keyword evidence="6" id="KW-0788">Thiol protease</keyword>
<dbReference type="PROSITE" id="PS00139">
    <property type="entry name" value="THIOL_PROTEASE_CYS"/>
    <property type="match status" value="1"/>
</dbReference>
<comment type="catalytic activity">
    <reaction evidence="1">
        <text>Inactivates bleomycin B2 (a cytotoxic glycometallopeptide) by hydrolysis of a carboxyamide bond of beta-aminoalanine, but also shows general aminopeptidase activity. The specificity varies somewhat with source, but amino acid arylamides of Met, Leu and Ala are preferred.</text>
        <dbReference type="EC" id="3.4.22.40"/>
    </reaction>
</comment>
<keyword evidence="8" id="KW-1185">Reference proteome</keyword>
<keyword evidence="4" id="KW-0645">Protease</keyword>
<dbReference type="SUPFAM" id="SSF54001">
    <property type="entry name" value="Cysteine proteinases"/>
    <property type="match status" value="1"/>
</dbReference>
<evidence type="ECO:0000256" key="3">
    <source>
        <dbReference type="ARBA" id="ARBA00022227"/>
    </source>
</evidence>
<dbReference type="InterPro" id="IPR000169">
    <property type="entry name" value="Pept_cys_AS"/>
</dbReference>
<accession>A0ABI8A9Q3</accession>
<dbReference type="Pfam" id="PF03051">
    <property type="entry name" value="Peptidase_C1_2"/>
    <property type="match status" value="1"/>
</dbReference>
<evidence type="ECO:0000256" key="6">
    <source>
        <dbReference type="ARBA" id="ARBA00022807"/>
    </source>
</evidence>
<dbReference type="PANTHER" id="PTHR10363:SF2">
    <property type="entry name" value="BLEOMYCIN HYDROLASE"/>
    <property type="match status" value="1"/>
</dbReference>
<organism evidence="7 8">
    <name type="scientific">Felis catus</name>
    <name type="common">Cat</name>
    <name type="synonym">Felis silvestris catus</name>
    <dbReference type="NCBI Taxonomy" id="9685"/>
    <lineage>
        <taxon>Eukaryota</taxon>
        <taxon>Metazoa</taxon>
        <taxon>Chordata</taxon>
        <taxon>Craniata</taxon>
        <taxon>Vertebrata</taxon>
        <taxon>Euteleostomi</taxon>
        <taxon>Mammalia</taxon>
        <taxon>Eutheria</taxon>
        <taxon>Laurasiatheria</taxon>
        <taxon>Carnivora</taxon>
        <taxon>Feliformia</taxon>
        <taxon>Felidae</taxon>
        <taxon>Felinae</taxon>
        <taxon>Felis</taxon>
    </lineage>
</organism>
<evidence type="ECO:0000256" key="5">
    <source>
        <dbReference type="ARBA" id="ARBA00022801"/>
    </source>
</evidence>
<dbReference type="Ensembl" id="ENSFCTT00005080407.1">
    <property type="protein sequence ID" value="ENSFCTP00005055986.1"/>
    <property type="gene ID" value="ENSFCTG00005028562.1"/>
</dbReference>
<evidence type="ECO:0000256" key="4">
    <source>
        <dbReference type="ARBA" id="ARBA00022670"/>
    </source>
</evidence>
<protein>
    <recommendedName>
        <fullName evidence="3">Bleomycin hydrolase</fullName>
        <ecNumber evidence="2">3.4.22.40</ecNumber>
    </recommendedName>
</protein>
<dbReference type="PANTHER" id="PTHR10363">
    <property type="entry name" value="BLEOMYCIN HYDROLASE"/>
    <property type="match status" value="1"/>
</dbReference>
<dbReference type="Proteomes" id="UP000823872">
    <property type="component" value="Chromosome E1"/>
</dbReference>
<dbReference type="InterPro" id="IPR038765">
    <property type="entry name" value="Papain-like_cys_pep_sf"/>
</dbReference>
<evidence type="ECO:0000313" key="8">
    <source>
        <dbReference type="Proteomes" id="UP000823872"/>
    </source>
</evidence>
<reference evidence="7 8" key="1">
    <citation type="submission" date="2021-02" db="EMBL/GenBank/DDBJ databases">
        <title>Safari Cat Assemblies.</title>
        <authorList>
            <person name="Bredemeyer K.R."/>
            <person name="Murphy W.J."/>
        </authorList>
    </citation>
    <scope>NUCLEOTIDE SEQUENCE [LARGE SCALE GENOMIC DNA]</scope>
</reference>
<dbReference type="Gene3D" id="3.90.70.10">
    <property type="entry name" value="Cysteine proteinases"/>
    <property type="match status" value="1"/>
</dbReference>
<name>A0ABI8A9Q3_FELCA</name>
<sequence>MNNAGLNSEKVAALLQKLNSDPQFVLAQNVGTTHDLLDICLKRATVQGAQHVFQHAVTQEGKPVTNQKSSGRCWIFSCLNVMRLPFMKKLNIEEFEFSQSYLFFWDKVERCYFFLNAFVDTAQKKEPEDGRLVQYLLMNPANDGGQWDMLVNIVEKYGVVPKKCFPESYTTEATRRMNDILNHKVQHMEQDERILYTTTELGTQWSNQRRNLSHAGCHDGGEVKLPGLAHVEDNEKGRIR</sequence>
<proteinExistence type="predicted"/>
<reference evidence="7" key="3">
    <citation type="submission" date="2025-09" db="UniProtKB">
        <authorList>
            <consortium name="Ensembl"/>
        </authorList>
    </citation>
    <scope>IDENTIFICATION</scope>
    <source>
        <strain evidence="7">breed Abyssinian</strain>
    </source>
</reference>
<dbReference type="EC" id="3.4.22.40" evidence="2"/>
<evidence type="ECO:0000313" key="7">
    <source>
        <dbReference type="Ensembl" id="ENSFCTP00005055986.1"/>
    </source>
</evidence>
<keyword evidence="5" id="KW-0378">Hydrolase</keyword>
<evidence type="ECO:0000256" key="2">
    <source>
        <dbReference type="ARBA" id="ARBA00012465"/>
    </source>
</evidence>